<reference evidence="3" key="1">
    <citation type="journal article" date="2020" name="Nat. Commun.">
        <title>Genome assembly of wild tea tree DASZ reveals pedigree and selection history of tea varieties.</title>
        <authorList>
            <person name="Zhang W."/>
            <person name="Zhang Y."/>
            <person name="Qiu H."/>
            <person name="Guo Y."/>
            <person name="Wan H."/>
            <person name="Zhang X."/>
            <person name="Scossa F."/>
            <person name="Alseekh S."/>
            <person name="Zhang Q."/>
            <person name="Wang P."/>
            <person name="Xu L."/>
            <person name="Schmidt M.H."/>
            <person name="Jia X."/>
            <person name="Li D."/>
            <person name="Zhu A."/>
            <person name="Guo F."/>
            <person name="Chen W."/>
            <person name="Ni D."/>
            <person name="Usadel B."/>
            <person name="Fernie A.R."/>
            <person name="Wen W."/>
        </authorList>
    </citation>
    <scope>NUCLEOTIDE SEQUENCE [LARGE SCALE GENOMIC DNA]</scope>
    <source>
        <strain evidence="3">cv. G240</strain>
    </source>
</reference>
<comment type="caution">
    <text evidence="2">The sequence shown here is derived from an EMBL/GenBank/DDBJ whole genome shotgun (WGS) entry which is preliminary data.</text>
</comment>
<dbReference type="Proteomes" id="UP000593564">
    <property type="component" value="Unassembled WGS sequence"/>
</dbReference>
<feature type="region of interest" description="Disordered" evidence="1">
    <location>
        <begin position="1"/>
        <end position="27"/>
    </location>
</feature>
<feature type="compositionally biased region" description="Polar residues" evidence="1">
    <location>
        <begin position="1"/>
        <end position="13"/>
    </location>
</feature>
<dbReference type="AlphaFoldDB" id="A0A7J7GSK1"/>
<feature type="region of interest" description="Disordered" evidence="1">
    <location>
        <begin position="46"/>
        <end position="68"/>
    </location>
</feature>
<evidence type="ECO:0000313" key="3">
    <source>
        <dbReference type="Proteomes" id="UP000593564"/>
    </source>
</evidence>
<evidence type="ECO:0000313" key="2">
    <source>
        <dbReference type="EMBL" id="KAF5943762.1"/>
    </source>
</evidence>
<dbReference type="EMBL" id="JACBKZ010000008">
    <property type="protein sequence ID" value="KAF5943762.1"/>
    <property type="molecule type" value="Genomic_DNA"/>
</dbReference>
<keyword evidence="3" id="KW-1185">Reference proteome</keyword>
<accession>A0A7J7GSK1</accession>
<proteinExistence type="predicted"/>
<name>A0A7J7GSK1_CAMSI</name>
<organism evidence="2 3">
    <name type="scientific">Camellia sinensis</name>
    <name type="common">Tea plant</name>
    <name type="synonym">Thea sinensis</name>
    <dbReference type="NCBI Taxonomy" id="4442"/>
    <lineage>
        <taxon>Eukaryota</taxon>
        <taxon>Viridiplantae</taxon>
        <taxon>Streptophyta</taxon>
        <taxon>Embryophyta</taxon>
        <taxon>Tracheophyta</taxon>
        <taxon>Spermatophyta</taxon>
        <taxon>Magnoliopsida</taxon>
        <taxon>eudicotyledons</taxon>
        <taxon>Gunneridae</taxon>
        <taxon>Pentapetalae</taxon>
        <taxon>asterids</taxon>
        <taxon>Ericales</taxon>
        <taxon>Theaceae</taxon>
        <taxon>Camellia</taxon>
    </lineage>
</organism>
<gene>
    <name evidence="2" type="ORF">HYC85_017839</name>
</gene>
<reference evidence="2 3" key="2">
    <citation type="submission" date="2020-07" db="EMBL/GenBank/DDBJ databases">
        <title>Genome assembly of wild tea tree DASZ reveals pedigree and selection history of tea varieties.</title>
        <authorList>
            <person name="Zhang W."/>
        </authorList>
    </citation>
    <scope>NUCLEOTIDE SEQUENCE [LARGE SCALE GENOMIC DNA]</scope>
    <source>
        <strain evidence="3">cv. G240</strain>
        <tissue evidence="2">Leaf</tissue>
    </source>
</reference>
<protein>
    <submittedName>
        <fullName evidence="2">Uncharacterized protein</fullName>
    </submittedName>
</protein>
<evidence type="ECO:0000256" key="1">
    <source>
        <dbReference type="SAM" id="MobiDB-lite"/>
    </source>
</evidence>
<sequence length="68" mass="7145">MGKSNEASKSKSTADIGKAIEEGTREAETMMKGKGGLKLGCNDETLKVGSQSHPSGYVRSLSESLRAN</sequence>
<feature type="compositionally biased region" description="Basic and acidic residues" evidence="1">
    <location>
        <begin position="18"/>
        <end position="27"/>
    </location>
</feature>